<accession>A0ABQ0A7Y8</accession>
<comment type="caution">
    <text evidence="5">The sequence shown here is derived from an EMBL/GenBank/DDBJ whole genome shotgun (WGS) entry which is preliminary data.</text>
</comment>
<dbReference type="PANTHER" id="PTHR43085">
    <property type="entry name" value="HEXOKINASE FAMILY MEMBER"/>
    <property type="match status" value="1"/>
</dbReference>
<name>A0ABQ0A7Y8_9GAMM</name>
<dbReference type="InterPro" id="IPR050306">
    <property type="entry name" value="PfkB_Carbo_kinase"/>
</dbReference>
<dbReference type="PANTHER" id="PTHR43085:SF15">
    <property type="entry name" value="2-DEHYDRO-3-DEOXYGLUCONOKINASE"/>
    <property type="match status" value="1"/>
</dbReference>
<reference evidence="5 6" key="1">
    <citation type="submission" date="2024-04" db="EMBL/GenBank/DDBJ databases">
        <title>Draft genome sequence of Sessilibacter corallicola NBRC 116591.</title>
        <authorList>
            <person name="Miyakawa T."/>
            <person name="Kusuya Y."/>
            <person name="Miura T."/>
        </authorList>
    </citation>
    <scope>NUCLEOTIDE SEQUENCE [LARGE SCALE GENOMIC DNA]</scope>
    <source>
        <strain evidence="5 6">KU-00831-HH</strain>
    </source>
</reference>
<dbReference type="Pfam" id="PF00294">
    <property type="entry name" value="PfkB"/>
    <property type="match status" value="1"/>
</dbReference>
<proteinExistence type="inferred from homology"/>
<dbReference type="GO" id="GO:0016301">
    <property type="term" value="F:kinase activity"/>
    <property type="evidence" value="ECO:0007669"/>
    <property type="project" value="UniProtKB-KW"/>
</dbReference>
<feature type="domain" description="Carbohydrate kinase PfkB" evidence="4">
    <location>
        <begin position="3"/>
        <end position="305"/>
    </location>
</feature>
<evidence type="ECO:0000256" key="3">
    <source>
        <dbReference type="ARBA" id="ARBA00022777"/>
    </source>
</evidence>
<evidence type="ECO:0000313" key="6">
    <source>
        <dbReference type="Proteomes" id="UP001465153"/>
    </source>
</evidence>
<organism evidence="5 6">
    <name type="scientific">Sessilibacter corallicola</name>
    <dbReference type="NCBI Taxonomy" id="2904075"/>
    <lineage>
        <taxon>Bacteria</taxon>
        <taxon>Pseudomonadati</taxon>
        <taxon>Pseudomonadota</taxon>
        <taxon>Gammaproteobacteria</taxon>
        <taxon>Cellvibrionales</taxon>
        <taxon>Cellvibrionaceae</taxon>
        <taxon>Sessilibacter</taxon>
    </lineage>
</organism>
<dbReference type="InterPro" id="IPR002173">
    <property type="entry name" value="Carboh/pur_kinase_PfkB_CS"/>
</dbReference>
<dbReference type="InterPro" id="IPR029056">
    <property type="entry name" value="Ribokinase-like"/>
</dbReference>
<evidence type="ECO:0000256" key="1">
    <source>
        <dbReference type="ARBA" id="ARBA00010688"/>
    </source>
</evidence>
<evidence type="ECO:0000256" key="2">
    <source>
        <dbReference type="ARBA" id="ARBA00022679"/>
    </source>
</evidence>
<sequence length="314" mass="34659">MPKKVALIGESMLELSRQSRELSSGNLSMNLSYGGDTLNSAVYMARLGVDVDYVTALGDDAMSAWMIQQWRDENVGCELIERIPDSVPGIYLVSVDDSGERSFSYWRDSAPARRLFDDQKKSENLFAELKEYDWLCLSGITLAIYQESSRQRLFDLIARYRAAGGKVLFDSNYRPQLWESVASAQAAYQSMYQLTDLALPTLEDEQALFGDNDKNEIINRIKTWGVSEIVLKMGGTGCQVVCNDKSELVASHKVDVIDTTSAGDSFNAGYLAARLKGSSPQEAALEGHNLASVVIQHRGAIIPMHSMPNSSSTV</sequence>
<comment type="similarity">
    <text evidence="1">Belongs to the carbohydrate kinase PfkB family.</text>
</comment>
<keyword evidence="6" id="KW-1185">Reference proteome</keyword>
<dbReference type="CDD" id="cd01166">
    <property type="entry name" value="KdgK"/>
    <property type="match status" value="1"/>
</dbReference>
<dbReference type="Gene3D" id="3.40.1190.20">
    <property type="match status" value="1"/>
</dbReference>
<keyword evidence="3 5" id="KW-0418">Kinase</keyword>
<dbReference type="SUPFAM" id="SSF53613">
    <property type="entry name" value="Ribokinase-like"/>
    <property type="match status" value="1"/>
</dbReference>
<keyword evidence="2" id="KW-0808">Transferase</keyword>
<dbReference type="Proteomes" id="UP001465153">
    <property type="component" value="Unassembled WGS sequence"/>
</dbReference>
<dbReference type="EMBL" id="BAABWN010000004">
    <property type="protein sequence ID" value="GAA6167663.1"/>
    <property type="molecule type" value="Genomic_DNA"/>
</dbReference>
<dbReference type="RefSeq" id="WP_353302277.1">
    <property type="nucleotide sequence ID" value="NZ_BAABWN010000004.1"/>
</dbReference>
<dbReference type="InterPro" id="IPR011611">
    <property type="entry name" value="PfkB_dom"/>
</dbReference>
<protein>
    <submittedName>
        <fullName evidence="5">Sugar kinase</fullName>
    </submittedName>
</protein>
<evidence type="ECO:0000259" key="4">
    <source>
        <dbReference type="Pfam" id="PF00294"/>
    </source>
</evidence>
<dbReference type="PROSITE" id="PS00584">
    <property type="entry name" value="PFKB_KINASES_2"/>
    <property type="match status" value="1"/>
</dbReference>
<gene>
    <name evidence="5" type="ORF">NBRC116591_14730</name>
</gene>
<evidence type="ECO:0000313" key="5">
    <source>
        <dbReference type="EMBL" id="GAA6167663.1"/>
    </source>
</evidence>